<dbReference type="OrthoDB" id="6158625at2759"/>
<feature type="region of interest" description="Disordered" evidence="2">
    <location>
        <begin position="613"/>
        <end position="675"/>
    </location>
</feature>
<protein>
    <submittedName>
        <fullName evidence="4">Hypp400 protein</fullName>
    </submittedName>
</protein>
<dbReference type="Proteomes" id="UP000838412">
    <property type="component" value="Chromosome 1"/>
</dbReference>
<feature type="region of interest" description="Disordered" evidence="2">
    <location>
        <begin position="1379"/>
        <end position="1407"/>
    </location>
</feature>
<dbReference type="EMBL" id="OV696686">
    <property type="protein sequence ID" value="CAH1231769.1"/>
    <property type="molecule type" value="Genomic_DNA"/>
</dbReference>
<keyword evidence="3" id="KW-0732">Signal</keyword>
<feature type="compositionally biased region" description="Low complexity" evidence="2">
    <location>
        <begin position="488"/>
        <end position="503"/>
    </location>
</feature>
<feature type="region of interest" description="Disordered" evidence="2">
    <location>
        <begin position="587"/>
        <end position="606"/>
    </location>
</feature>
<sequence length="1522" mass="173256">MSTYQTLLLLFCTLILSVGTATSRPTHLLPTLGVTHLALFSTSDFTFPSRVIDLIVFRCTMAGNEQETEVVSDVEDSPKHASPEFNTNSYYSDGAIRNRRQSLMRRLAAVDTRHSVSFDSYCESFTTTSEGSSFENDDLLSMEVIQRLRAIEASGSGNDDYDDDVFETTSVNEPPSPKGIPVLEVSEAEDDHKYLDGSERQADPAKLADYKTVFINNWMGAKQPYENDMDYMLRIRSAASSPGPGCLSRGSSFDSSGTVSDLLEHRVGSAELTLMELGFGGSGFDIPIRFLPSLKHRLKSQANTFWLAGQDAKSPTTLWSSRHSSLELSSDDGQSDAQSLRSIETESESLIFGRQQQSEEKIAKHDQVGVDKVVTEVQEVQRPGKTVKIVEDWKKHGDTTTYSDISAAAKRKRLVKAATITATTEAMNSPSMTQNVRNGSAHAPPLLGRTVLDLLRLKRKRMHFVKQKSLPTNLETLPEVEEKPRPCQSSSSDSRQNSSPMQSAEDPNIDFEDAIKDSGTEKPSSALESPVYTVGESGQMLLMSSKAGAMGSSEVGRRRDSGKLQSTPKTYSTLPDVSASMPDVSAISVSSDRNRSPGIGGRYRSYDDINSTIMPRAERTNQSPSSLRDAEQGLRDAQTQKQTVLSEMREIQESLKSKRSEVNQAEHHVQDMQSKSDELRAEIMVLEYKRDSVEKELQGVHKDLEVMTRPSSRQRDREELGMSKEQVLEVVRERDELRARLRSGEGQISGLERRELERQLNATKEDLFSEQRKSRAKVEELQDELEECKRQLEESQLDKGDAVHQMEQLHLKVKELERARKRDIENKSDALDNASKRARADLTDFKAQLAERDRMIASLEAELHEKDKLNRKLQETVYKMQEELSQESELKDSLIEENEKNVVKLKKDKETSLAALRHMLLEDKQRELDRLRDQSDRERRDILARQEERMAEQLAEMEQRILAKDDEVTMVRERLRQQEEATRTLGDRMRLEAKEQIRSAISKEKASWEAEKERAVQREKDRCQDDSNKQLSKVQEELEKEKQLHNQADKNCTGLKQELDQARQQIRAAHRDKLAAINDVRDSMKVEKEEEIKQLREQLTQGLLSQINSWKEKVSDVEKLREKMRKLEDELRTVRSEKNSVAVREKETSMLLDRHEKSVVSEINDECQRSAQLLGTAPRSVKVPSGDQQEADEFDQSLDISENRGQSPHKSRSAVSEALANLKATNEDLRKLVTGLHEDMASQKKATQQVNKEKEREVKQLRELYHSEKEKEVETMRERLIQDHLDEIGKLQHAVKKDKDEVSTLQHNLISKDEELREIQRNMTAWKDATIKKLAKKFEQEMNLELEKRQHEKDRQAHSSQLKRIEELEEEVQRLSVVRKTFQSTPTTPSRVSGPSSSSQSSMAGGDASTIKLLRHLQDRVKQLRVENKELRRLSGEGSDAINGNGTPDVSVSFQEEAVLRESPYVQNLERKLKHMDRQLNVAEERAQKNTALLGQKMVELTKLQNQLTHQTKVEPRGQKRH</sequence>
<gene>
    <name evidence="4" type="primary">Hypp400</name>
    <name evidence="4" type="ORF">BLAG_LOCUS1328</name>
</gene>
<feature type="region of interest" description="Disordered" evidence="2">
    <location>
        <begin position="1172"/>
        <end position="1215"/>
    </location>
</feature>
<accession>A0A8J9YKQ0</accession>
<feature type="compositionally biased region" description="Polar residues" evidence="2">
    <location>
        <begin position="563"/>
        <end position="575"/>
    </location>
</feature>
<evidence type="ECO:0000256" key="2">
    <source>
        <dbReference type="SAM" id="MobiDB-lite"/>
    </source>
</evidence>
<feature type="signal peptide" evidence="3">
    <location>
        <begin position="1"/>
        <end position="23"/>
    </location>
</feature>
<feature type="chain" id="PRO_5035468706" evidence="3">
    <location>
        <begin position="24"/>
        <end position="1522"/>
    </location>
</feature>
<keyword evidence="1" id="KW-0175">Coiled coil</keyword>
<feature type="compositionally biased region" description="Basic and acidic residues" evidence="2">
    <location>
        <begin position="647"/>
        <end position="675"/>
    </location>
</feature>
<feature type="region of interest" description="Disordered" evidence="2">
    <location>
        <begin position="513"/>
        <end position="532"/>
    </location>
</feature>
<name>A0A8J9YKQ0_BRALA</name>
<feature type="region of interest" description="Disordered" evidence="2">
    <location>
        <begin position="475"/>
        <end position="508"/>
    </location>
</feature>
<feature type="coiled-coil region" evidence="1">
    <location>
        <begin position="1107"/>
        <end position="1144"/>
    </location>
</feature>
<feature type="compositionally biased region" description="Low complexity" evidence="2">
    <location>
        <begin position="1384"/>
        <end position="1402"/>
    </location>
</feature>
<evidence type="ECO:0000313" key="4">
    <source>
        <dbReference type="EMBL" id="CAH1231769.1"/>
    </source>
</evidence>
<feature type="region of interest" description="Disordered" evidence="2">
    <location>
        <begin position="1008"/>
        <end position="1030"/>
    </location>
</feature>
<reference evidence="4" key="1">
    <citation type="submission" date="2022-01" db="EMBL/GenBank/DDBJ databases">
        <authorList>
            <person name="Braso-Vives M."/>
        </authorList>
    </citation>
    <scope>NUCLEOTIDE SEQUENCE</scope>
</reference>
<proteinExistence type="predicted"/>
<feature type="coiled-coil region" evidence="1">
    <location>
        <begin position="921"/>
        <end position="967"/>
    </location>
</feature>
<evidence type="ECO:0000256" key="3">
    <source>
        <dbReference type="SAM" id="SignalP"/>
    </source>
</evidence>
<keyword evidence="5" id="KW-1185">Reference proteome</keyword>
<evidence type="ECO:0000256" key="1">
    <source>
        <dbReference type="SAM" id="Coils"/>
    </source>
</evidence>
<feature type="region of interest" description="Disordered" evidence="2">
    <location>
        <begin position="548"/>
        <end position="578"/>
    </location>
</feature>
<evidence type="ECO:0000313" key="5">
    <source>
        <dbReference type="Proteomes" id="UP000838412"/>
    </source>
</evidence>
<organism evidence="4 5">
    <name type="scientific">Branchiostoma lanceolatum</name>
    <name type="common">Common lancelet</name>
    <name type="synonym">Amphioxus lanceolatum</name>
    <dbReference type="NCBI Taxonomy" id="7740"/>
    <lineage>
        <taxon>Eukaryota</taxon>
        <taxon>Metazoa</taxon>
        <taxon>Chordata</taxon>
        <taxon>Cephalochordata</taxon>
        <taxon>Leptocardii</taxon>
        <taxon>Amphioxiformes</taxon>
        <taxon>Branchiostomatidae</taxon>
        <taxon>Branchiostoma</taxon>
    </lineage>
</organism>
<feature type="coiled-coil region" evidence="1">
    <location>
        <begin position="734"/>
        <end position="876"/>
    </location>
</feature>